<keyword evidence="5" id="KW-1185">Reference proteome</keyword>
<dbReference type="SUPFAM" id="SSF55729">
    <property type="entry name" value="Acyl-CoA N-acyltransferases (Nat)"/>
    <property type="match status" value="1"/>
</dbReference>
<dbReference type="Pfam" id="PF24553">
    <property type="entry name" value="Rv0428c_C"/>
    <property type="match status" value="1"/>
</dbReference>
<reference evidence="4 5" key="1">
    <citation type="submission" date="2023-07" db="EMBL/GenBank/DDBJ databases">
        <title>Genomic Encyclopedia of Type Strains, Phase IV (KMG-IV): sequencing the most valuable type-strain genomes for metagenomic binning, comparative biology and taxonomic classification.</title>
        <authorList>
            <person name="Goeker M."/>
        </authorList>
    </citation>
    <scope>NUCLEOTIDE SEQUENCE [LARGE SCALE GENOMIC DNA]</scope>
    <source>
        <strain evidence="4 5">B6-8</strain>
    </source>
</reference>
<keyword evidence="2" id="KW-0012">Acyltransferase</keyword>
<feature type="domain" description="N-acetyltransferase" evidence="3">
    <location>
        <begin position="116"/>
        <end position="250"/>
    </location>
</feature>
<dbReference type="InterPro" id="IPR000182">
    <property type="entry name" value="GNAT_dom"/>
</dbReference>
<dbReference type="PROSITE" id="PS51186">
    <property type="entry name" value="GNAT"/>
    <property type="match status" value="1"/>
</dbReference>
<proteinExistence type="predicted"/>
<evidence type="ECO:0000259" key="3">
    <source>
        <dbReference type="PROSITE" id="PS51186"/>
    </source>
</evidence>
<organism evidence="4 5">
    <name type="scientific">Kaistia dalseonensis</name>
    <dbReference type="NCBI Taxonomy" id="410840"/>
    <lineage>
        <taxon>Bacteria</taxon>
        <taxon>Pseudomonadati</taxon>
        <taxon>Pseudomonadota</taxon>
        <taxon>Alphaproteobacteria</taxon>
        <taxon>Hyphomicrobiales</taxon>
        <taxon>Kaistiaceae</taxon>
        <taxon>Kaistia</taxon>
    </lineage>
</organism>
<name>A0ABU0H3L0_9HYPH</name>
<keyword evidence="1" id="KW-0808">Transferase</keyword>
<dbReference type="InterPro" id="IPR016181">
    <property type="entry name" value="Acyl_CoA_acyltransferase"/>
</dbReference>
<dbReference type="Gene3D" id="3.40.630.30">
    <property type="match status" value="1"/>
</dbReference>
<dbReference type="RefSeq" id="WP_266347819.1">
    <property type="nucleotide sequence ID" value="NZ_JAPKNG010000002.1"/>
</dbReference>
<dbReference type="EMBL" id="JAUSVO010000002">
    <property type="protein sequence ID" value="MDQ0436877.1"/>
    <property type="molecule type" value="Genomic_DNA"/>
</dbReference>
<evidence type="ECO:0000256" key="1">
    <source>
        <dbReference type="ARBA" id="ARBA00022679"/>
    </source>
</evidence>
<dbReference type="PANTHER" id="PTHR43877">
    <property type="entry name" value="AMINOALKYLPHOSPHONATE N-ACETYLTRANSFERASE-RELATED-RELATED"/>
    <property type="match status" value="1"/>
</dbReference>
<evidence type="ECO:0000313" key="5">
    <source>
        <dbReference type="Proteomes" id="UP001241603"/>
    </source>
</evidence>
<evidence type="ECO:0000313" key="4">
    <source>
        <dbReference type="EMBL" id="MDQ0436877.1"/>
    </source>
</evidence>
<comment type="caution">
    <text evidence="4">The sequence shown here is derived from an EMBL/GenBank/DDBJ whole genome shotgun (WGS) entry which is preliminary data.</text>
</comment>
<accession>A0ABU0H3L0</accession>
<dbReference type="CDD" id="cd04301">
    <property type="entry name" value="NAT_SF"/>
    <property type="match status" value="1"/>
</dbReference>
<gene>
    <name evidence="4" type="ORF">QO014_001262</name>
</gene>
<protein>
    <submittedName>
        <fullName evidence="4">GNAT superfamily N-acetyltransferase</fullName>
    </submittedName>
</protein>
<dbReference type="InterPro" id="IPR056935">
    <property type="entry name" value="Rv0428c-like_C"/>
</dbReference>
<sequence length="250" mass="26708">MDASPSILQIEAACLSAWPSIKSALDGSWLWRFAKGYSKRANSVQCLDPADDGDAARRLAGMAALSARHAIAPVFRVTPLAGPGVLDALDQAGWTAFEESRVLAMRLDGRSFDVDADIRFFEPTDPAWLDVQAAMSGYSPATVETLRTLLGLIAPESRGLLAYDAEGNPAAAALAVNAGGIGVYLNVVTRPENRRAGHGRAVMRAALDWTRAAGATSAAIQVISDNAPAVSLYQSLGFDEIYRYHYRRPS</sequence>
<dbReference type="InterPro" id="IPR050832">
    <property type="entry name" value="Bact_Acetyltransf"/>
</dbReference>
<dbReference type="PANTHER" id="PTHR43877:SF1">
    <property type="entry name" value="ACETYLTRANSFERASE"/>
    <property type="match status" value="1"/>
</dbReference>
<dbReference type="Proteomes" id="UP001241603">
    <property type="component" value="Unassembled WGS sequence"/>
</dbReference>
<evidence type="ECO:0000256" key="2">
    <source>
        <dbReference type="ARBA" id="ARBA00023315"/>
    </source>
</evidence>